<dbReference type="Pfam" id="PF02120">
    <property type="entry name" value="Flg_hook"/>
    <property type="match status" value="1"/>
</dbReference>
<feature type="compositionally biased region" description="Gly residues" evidence="1">
    <location>
        <begin position="461"/>
        <end position="483"/>
    </location>
</feature>
<comment type="caution">
    <text evidence="3">The sequence shown here is derived from an EMBL/GenBank/DDBJ whole genome shotgun (WGS) entry which is preliminary data.</text>
</comment>
<sequence>MDALEIPTTTAPMRGAAAPVPAGGQAGAFALTLGGFLAVPGTATGDGGSAAQLAPGMAAGSSGNPAFPLAEGLAVAAEAPPAGVAGGKPPTGTVAAPSLPQPMAGGGLPLAAEHAPAGPASQATPLGQAVEAPLLTPSGAVDEERAGEETPGLEAAPVTQPLPDIAALPAVPQPVAAAAPMVPPPQPEPAQEEALAASLPTARPLSAAAPRRAAPSPSPSPGSASASPGDELQEEVPASPGTPPPQEGAKPEQEVSARASRTIRAGRTEAPHGALQQGPLQDGEGAAAGTKPANMATAPLGEASAAAPAGDAASTPGSNAPVQAAPAAAEPFPAAQPVIPPAATAMPAQSVSPPEVEAPRFIPRLAPAQQVAPVAIALALGGGTDGRIALSLDPVELGRVEVTIERAGEAALVHVAAERPETLALLARDGAALDRALGGAGIGGDAGRSLSFSLLGGDAGGGAAQGGPGNGADPGGRRPGQGWRGQDAHAGPGEPGGDRRSLLGLLDIAI</sequence>
<accession>A0A840XW54</accession>
<feature type="region of interest" description="Disordered" evidence="1">
    <location>
        <begin position="178"/>
        <end position="328"/>
    </location>
</feature>
<feature type="compositionally biased region" description="Low complexity" evidence="1">
    <location>
        <begin position="192"/>
        <end position="228"/>
    </location>
</feature>
<feature type="region of interest" description="Disordered" evidence="1">
    <location>
        <begin position="84"/>
        <end position="124"/>
    </location>
</feature>
<dbReference type="RefSeq" id="WP_184514091.1">
    <property type="nucleotide sequence ID" value="NZ_JACIJD010000003.1"/>
</dbReference>
<feature type="compositionally biased region" description="Low complexity" evidence="1">
    <location>
        <begin position="84"/>
        <end position="93"/>
    </location>
</feature>
<dbReference type="Proteomes" id="UP000580654">
    <property type="component" value="Unassembled WGS sequence"/>
</dbReference>
<gene>
    <name evidence="3" type="ORF">FHS87_000774</name>
</gene>
<evidence type="ECO:0000313" key="3">
    <source>
        <dbReference type="EMBL" id="MBB5692755.1"/>
    </source>
</evidence>
<reference evidence="3 4" key="1">
    <citation type="submission" date="2020-08" db="EMBL/GenBank/DDBJ databases">
        <title>Genomic Encyclopedia of Type Strains, Phase IV (KMG-IV): sequencing the most valuable type-strain genomes for metagenomic binning, comparative biology and taxonomic classification.</title>
        <authorList>
            <person name="Goeker M."/>
        </authorList>
    </citation>
    <scope>NUCLEOTIDE SEQUENCE [LARGE SCALE GENOMIC DNA]</scope>
    <source>
        <strain evidence="3 4">DSM 25622</strain>
    </source>
</reference>
<organism evidence="3 4">
    <name type="scientific">Muricoccus pecuniae</name>
    <dbReference type="NCBI Taxonomy" id="693023"/>
    <lineage>
        <taxon>Bacteria</taxon>
        <taxon>Pseudomonadati</taxon>
        <taxon>Pseudomonadota</taxon>
        <taxon>Alphaproteobacteria</taxon>
        <taxon>Acetobacterales</taxon>
        <taxon>Roseomonadaceae</taxon>
        <taxon>Muricoccus</taxon>
    </lineage>
</organism>
<name>A0A840XW54_9PROT</name>
<proteinExistence type="predicted"/>
<evidence type="ECO:0000256" key="1">
    <source>
        <dbReference type="SAM" id="MobiDB-lite"/>
    </source>
</evidence>
<dbReference type="EMBL" id="JACIJD010000003">
    <property type="protein sequence ID" value="MBB5692755.1"/>
    <property type="molecule type" value="Genomic_DNA"/>
</dbReference>
<feature type="compositionally biased region" description="Low complexity" evidence="1">
    <location>
        <begin position="296"/>
        <end position="328"/>
    </location>
</feature>
<dbReference type="InterPro" id="IPR038610">
    <property type="entry name" value="FliK-like_C_sf"/>
</dbReference>
<protein>
    <recommendedName>
        <fullName evidence="2">Flagellar hook-length control protein-like C-terminal domain-containing protein</fullName>
    </recommendedName>
</protein>
<dbReference type="InterPro" id="IPR021136">
    <property type="entry name" value="Flagellar_hook_control-like_C"/>
</dbReference>
<dbReference type="AlphaFoldDB" id="A0A840XW54"/>
<dbReference type="Gene3D" id="3.30.750.140">
    <property type="match status" value="1"/>
</dbReference>
<evidence type="ECO:0000313" key="4">
    <source>
        <dbReference type="Proteomes" id="UP000580654"/>
    </source>
</evidence>
<feature type="domain" description="Flagellar hook-length control protein-like C-terminal" evidence="2">
    <location>
        <begin position="386"/>
        <end position="443"/>
    </location>
</feature>
<feature type="region of interest" description="Disordered" evidence="1">
    <location>
        <begin position="461"/>
        <end position="500"/>
    </location>
</feature>
<evidence type="ECO:0000259" key="2">
    <source>
        <dbReference type="Pfam" id="PF02120"/>
    </source>
</evidence>
<keyword evidence="4" id="KW-1185">Reference proteome</keyword>